<evidence type="ECO:0000313" key="1">
    <source>
        <dbReference type="EMBL" id="KAH7111637.1"/>
    </source>
</evidence>
<keyword evidence="2" id="KW-1185">Reference proteome</keyword>
<protein>
    <recommendedName>
        <fullName evidence="3">Zn(2)-C6 fungal-type domain-containing protein</fullName>
    </recommendedName>
</protein>
<accession>A0A9P9D359</accession>
<dbReference type="InterPro" id="IPR036864">
    <property type="entry name" value="Zn2-C6_fun-type_DNA-bd_sf"/>
</dbReference>
<dbReference type="OrthoDB" id="2123952at2759"/>
<dbReference type="Gene3D" id="4.10.240.10">
    <property type="entry name" value="Zn(2)-C6 fungal-type DNA-binding domain"/>
    <property type="match status" value="1"/>
</dbReference>
<reference evidence="1" key="1">
    <citation type="journal article" date="2021" name="Nat. Commun.">
        <title>Genetic determinants of endophytism in the Arabidopsis root mycobiome.</title>
        <authorList>
            <person name="Mesny F."/>
            <person name="Miyauchi S."/>
            <person name="Thiergart T."/>
            <person name="Pickel B."/>
            <person name="Atanasova L."/>
            <person name="Karlsson M."/>
            <person name="Huettel B."/>
            <person name="Barry K.W."/>
            <person name="Haridas S."/>
            <person name="Chen C."/>
            <person name="Bauer D."/>
            <person name="Andreopoulos W."/>
            <person name="Pangilinan J."/>
            <person name="LaButti K."/>
            <person name="Riley R."/>
            <person name="Lipzen A."/>
            <person name="Clum A."/>
            <person name="Drula E."/>
            <person name="Henrissat B."/>
            <person name="Kohler A."/>
            <person name="Grigoriev I.V."/>
            <person name="Martin F.M."/>
            <person name="Hacquard S."/>
        </authorList>
    </citation>
    <scope>NUCLEOTIDE SEQUENCE</scope>
    <source>
        <strain evidence="1">MPI-CAGE-AT-0147</strain>
    </source>
</reference>
<comment type="caution">
    <text evidence="1">The sequence shown here is derived from an EMBL/GenBank/DDBJ whole genome shotgun (WGS) entry which is preliminary data.</text>
</comment>
<dbReference type="AlphaFoldDB" id="A0A9P9D359"/>
<dbReference type="Proteomes" id="UP000738349">
    <property type="component" value="Unassembled WGS sequence"/>
</dbReference>
<name>A0A9P9D359_9HYPO</name>
<proteinExistence type="predicted"/>
<dbReference type="GO" id="GO:0000981">
    <property type="term" value="F:DNA-binding transcription factor activity, RNA polymerase II-specific"/>
    <property type="evidence" value="ECO:0007669"/>
    <property type="project" value="InterPro"/>
</dbReference>
<evidence type="ECO:0000313" key="2">
    <source>
        <dbReference type="Proteomes" id="UP000738349"/>
    </source>
</evidence>
<gene>
    <name evidence="1" type="ORF">EDB81DRAFT_768551</name>
</gene>
<organism evidence="1 2">
    <name type="scientific">Dactylonectria macrodidyma</name>
    <dbReference type="NCBI Taxonomy" id="307937"/>
    <lineage>
        <taxon>Eukaryota</taxon>
        <taxon>Fungi</taxon>
        <taxon>Dikarya</taxon>
        <taxon>Ascomycota</taxon>
        <taxon>Pezizomycotina</taxon>
        <taxon>Sordariomycetes</taxon>
        <taxon>Hypocreomycetidae</taxon>
        <taxon>Hypocreales</taxon>
        <taxon>Nectriaceae</taxon>
        <taxon>Dactylonectria</taxon>
    </lineage>
</organism>
<evidence type="ECO:0008006" key="3">
    <source>
        <dbReference type="Google" id="ProtNLM"/>
    </source>
</evidence>
<dbReference type="EMBL" id="JAGMUV010000040">
    <property type="protein sequence ID" value="KAH7111637.1"/>
    <property type="molecule type" value="Genomic_DNA"/>
</dbReference>
<dbReference type="GO" id="GO:0008270">
    <property type="term" value="F:zinc ion binding"/>
    <property type="evidence" value="ECO:0007669"/>
    <property type="project" value="InterPro"/>
</dbReference>
<sequence>MSCVLVEMRRQNRSCDQCRKAKRACDLAPLQDTKGKKSSSGDGNNASFAKSHYATHPALTAAELESSALCIGLETELDITRLVDHLLQIVSKDRGVRLYTGVVKFIRRDSSTIVSDLAKTSEDPATPDVPSMSSDMIERAMLPGPWTMILTKAFTKVSVLLLNEVEEIVWGSFKTWDHPLIENLVAQYDSCIKSLRYLGGKSDMARAVSAALSSSPRLHSVLTQVTFAEPGMLVM</sequence>